<dbReference type="EMBL" id="SGPL01000140">
    <property type="protein sequence ID" value="THH16839.1"/>
    <property type="molecule type" value="Genomic_DNA"/>
</dbReference>
<dbReference type="OrthoDB" id="2744793at2759"/>
<keyword evidence="1" id="KW-0472">Membrane</keyword>
<reference evidence="2 3" key="1">
    <citation type="submission" date="2019-02" db="EMBL/GenBank/DDBJ databases">
        <title>Genome sequencing of the rare red list fungi Bondarzewia mesenterica.</title>
        <authorList>
            <person name="Buettner E."/>
            <person name="Kellner H."/>
        </authorList>
    </citation>
    <scope>NUCLEOTIDE SEQUENCE [LARGE SCALE GENOMIC DNA]</scope>
    <source>
        <strain evidence="2 3">DSM 108281</strain>
    </source>
</reference>
<sequence length="338" mass="37440">MNTTVTEPPEVIQHVGLVIRANVIVALATTLFYGFFCILICYSSCLLLRKGLKSRANLILLAVTLVMFASSICYWGLELAALIKQIQIILIYHRDHTLESKFSTANDFLGPISTGRQLMLTIVYLLSDTIVVWRAWVLYPNNRKPVIATVGLLICATGFIIKSDFPNLNSTNYATTGWTSMSTFLLEVMANVMATLLIGYKAWKHHQEIKNNLGIIYCFIWISYIIMDFKGIVNADVLSGVCTQIAGIYPTIIVVLVSHQNTVWEMLGIPITADHNGQSLSMPQFAAAPQPRHSITTEGQVQSRVSIMQLHSYQSMDGPGIAEVARVEKGLKDEGALV</sequence>
<name>A0A4S4LWB0_9AGAM</name>
<accession>A0A4S4LWB0</accession>
<gene>
    <name evidence="2" type="ORF">EW146_g3860</name>
</gene>
<protein>
    <submittedName>
        <fullName evidence="2">Uncharacterized protein</fullName>
    </submittedName>
</protein>
<dbReference type="AlphaFoldDB" id="A0A4S4LWB0"/>
<feature type="transmembrane region" description="Helical" evidence="1">
    <location>
        <begin position="181"/>
        <end position="200"/>
    </location>
</feature>
<organism evidence="2 3">
    <name type="scientific">Bondarzewia mesenterica</name>
    <dbReference type="NCBI Taxonomy" id="1095465"/>
    <lineage>
        <taxon>Eukaryota</taxon>
        <taxon>Fungi</taxon>
        <taxon>Dikarya</taxon>
        <taxon>Basidiomycota</taxon>
        <taxon>Agaricomycotina</taxon>
        <taxon>Agaricomycetes</taxon>
        <taxon>Russulales</taxon>
        <taxon>Bondarzewiaceae</taxon>
        <taxon>Bondarzewia</taxon>
    </lineage>
</organism>
<keyword evidence="3" id="KW-1185">Reference proteome</keyword>
<feature type="transmembrane region" description="Helical" evidence="1">
    <location>
        <begin position="146"/>
        <end position="161"/>
    </location>
</feature>
<keyword evidence="1" id="KW-0812">Transmembrane</keyword>
<feature type="transmembrane region" description="Helical" evidence="1">
    <location>
        <begin position="212"/>
        <end position="232"/>
    </location>
</feature>
<evidence type="ECO:0000256" key="1">
    <source>
        <dbReference type="SAM" id="Phobius"/>
    </source>
</evidence>
<feature type="transmembrane region" description="Helical" evidence="1">
    <location>
        <begin position="23"/>
        <end position="46"/>
    </location>
</feature>
<dbReference type="Proteomes" id="UP000310158">
    <property type="component" value="Unassembled WGS sequence"/>
</dbReference>
<comment type="caution">
    <text evidence="2">The sequence shown here is derived from an EMBL/GenBank/DDBJ whole genome shotgun (WGS) entry which is preliminary data.</text>
</comment>
<proteinExistence type="predicted"/>
<evidence type="ECO:0000313" key="2">
    <source>
        <dbReference type="EMBL" id="THH16839.1"/>
    </source>
</evidence>
<feature type="transmembrane region" description="Helical" evidence="1">
    <location>
        <begin position="238"/>
        <end position="257"/>
    </location>
</feature>
<keyword evidence="1" id="KW-1133">Transmembrane helix</keyword>
<evidence type="ECO:0000313" key="3">
    <source>
        <dbReference type="Proteomes" id="UP000310158"/>
    </source>
</evidence>
<feature type="transmembrane region" description="Helical" evidence="1">
    <location>
        <begin position="58"/>
        <end position="77"/>
    </location>
</feature>
<feature type="transmembrane region" description="Helical" evidence="1">
    <location>
        <begin position="118"/>
        <end position="139"/>
    </location>
</feature>